<evidence type="ECO:0000313" key="2">
    <source>
        <dbReference type="EMBL" id="CZT07982.1"/>
    </source>
</evidence>
<accession>A0A1E1LC20</accession>
<name>A0A1E1LC20_9HELO</name>
<proteinExistence type="predicted"/>
<gene>
    <name evidence="2" type="ORF">RAG0_13229</name>
</gene>
<dbReference type="OrthoDB" id="543156at2759"/>
<evidence type="ECO:0000313" key="3">
    <source>
        <dbReference type="Proteomes" id="UP000178912"/>
    </source>
</evidence>
<keyword evidence="3" id="KW-1185">Reference proteome</keyword>
<dbReference type="AlphaFoldDB" id="A0A1E1LC20"/>
<dbReference type="Gene3D" id="3.40.50.880">
    <property type="match status" value="1"/>
</dbReference>
<dbReference type="InterPro" id="IPR029062">
    <property type="entry name" value="Class_I_gatase-like"/>
</dbReference>
<dbReference type="PANTHER" id="PTHR43130">
    <property type="entry name" value="ARAC-FAMILY TRANSCRIPTIONAL REGULATOR"/>
    <property type="match status" value="1"/>
</dbReference>
<feature type="domain" description="DJ-1/PfpI" evidence="1">
    <location>
        <begin position="58"/>
        <end position="185"/>
    </location>
</feature>
<evidence type="ECO:0000259" key="1">
    <source>
        <dbReference type="Pfam" id="PF01965"/>
    </source>
</evidence>
<dbReference type="EMBL" id="FJUX01000101">
    <property type="protein sequence ID" value="CZT07982.1"/>
    <property type="molecule type" value="Genomic_DNA"/>
</dbReference>
<dbReference type="InterPro" id="IPR002818">
    <property type="entry name" value="DJ-1/PfpI"/>
</dbReference>
<protein>
    <recommendedName>
        <fullName evidence="1">DJ-1/PfpI domain-containing protein</fullName>
    </recommendedName>
</protein>
<dbReference type="InterPro" id="IPR052158">
    <property type="entry name" value="INH-QAR"/>
</dbReference>
<dbReference type="PANTHER" id="PTHR43130:SF7">
    <property type="entry name" value="DJ-1_PFPI DOMAIN-CONTAINING PROTEIN"/>
    <property type="match status" value="1"/>
</dbReference>
<organism evidence="2 3">
    <name type="scientific">Rhynchosporium agropyri</name>
    <dbReference type="NCBI Taxonomy" id="914238"/>
    <lineage>
        <taxon>Eukaryota</taxon>
        <taxon>Fungi</taxon>
        <taxon>Dikarya</taxon>
        <taxon>Ascomycota</taxon>
        <taxon>Pezizomycotina</taxon>
        <taxon>Leotiomycetes</taxon>
        <taxon>Helotiales</taxon>
        <taxon>Ploettnerulaceae</taxon>
        <taxon>Rhynchosporium</taxon>
    </lineage>
</organism>
<dbReference type="SUPFAM" id="SSF52317">
    <property type="entry name" value="Class I glutamine amidotransferase-like"/>
    <property type="match status" value="1"/>
</dbReference>
<dbReference type="Pfam" id="PF01965">
    <property type="entry name" value="DJ-1_PfpI"/>
    <property type="match status" value="1"/>
</dbReference>
<reference evidence="3" key="1">
    <citation type="submission" date="2016-03" db="EMBL/GenBank/DDBJ databases">
        <authorList>
            <person name="Guldener U."/>
        </authorList>
    </citation>
    <scope>NUCLEOTIDE SEQUENCE [LARGE SCALE GENOMIC DNA]</scope>
    <source>
        <strain evidence="3">04CH-RAC-A.6.1</strain>
    </source>
</reference>
<sequence>MAPIQFGVLMIQYQMLDVAGPLDILSSSSKALIEPYEAAGFPGMEGLGSKAIDVVFHHINTTMDPVTMTSGCQLVPTTTVDDCPPLDYLLIGGPDPMTFKLNEKFANFLRKHVAAGKGIFATCTGALAICTSGVLDGRKATTNHMALDTAKQLRPQVNWVKDQWVEDGQFWTAGGACAGMDMFSHWVAKNYAAEVATIGLQGLDFEPRDIEGKRVLKAEQAT</sequence>
<dbReference type="Proteomes" id="UP000178912">
    <property type="component" value="Unassembled WGS sequence"/>
</dbReference>